<dbReference type="Proteomes" id="UP001152797">
    <property type="component" value="Unassembled WGS sequence"/>
</dbReference>
<reference evidence="3" key="2">
    <citation type="submission" date="2024-04" db="EMBL/GenBank/DDBJ databases">
        <authorList>
            <person name="Chen Y."/>
            <person name="Shah S."/>
            <person name="Dougan E. K."/>
            <person name="Thang M."/>
            <person name="Chan C."/>
        </authorList>
    </citation>
    <scope>NUCLEOTIDE SEQUENCE [LARGE SCALE GENOMIC DNA]</scope>
</reference>
<comment type="caution">
    <text evidence="2">The sequence shown here is derived from an EMBL/GenBank/DDBJ whole genome shotgun (WGS) entry which is preliminary data.</text>
</comment>
<feature type="region of interest" description="Disordered" evidence="1">
    <location>
        <begin position="33"/>
        <end position="115"/>
    </location>
</feature>
<accession>A0A9P1GQU3</accession>
<evidence type="ECO:0000313" key="4">
    <source>
        <dbReference type="Proteomes" id="UP001152797"/>
    </source>
</evidence>
<name>A0A9P1GQU3_9DINO</name>
<evidence type="ECO:0000313" key="2">
    <source>
        <dbReference type="EMBL" id="CAI4019486.1"/>
    </source>
</evidence>
<dbReference type="EMBL" id="CAMXCT010006753">
    <property type="protein sequence ID" value="CAI4019486.1"/>
    <property type="molecule type" value="Genomic_DNA"/>
</dbReference>
<gene>
    <name evidence="2" type="ORF">C1SCF055_LOCUS43981</name>
</gene>
<evidence type="ECO:0000256" key="1">
    <source>
        <dbReference type="SAM" id="MobiDB-lite"/>
    </source>
</evidence>
<dbReference type="AlphaFoldDB" id="A0A9P1GQU3"/>
<organism evidence="2">
    <name type="scientific">Cladocopium goreaui</name>
    <dbReference type="NCBI Taxonomy" id="2562237"/>
    <lineage>
        <taxon>Eukaryota</taxon>
        <taxon>Sar</taxon>
        <taxon>Alveolata</taxon>
        <taxon>Dinophyceae</taxon>
        <taxon>Suessiales</taxon>
        <taxon>Symbiodiniaceae</taxon>
        <taxon>Cladocopium</taxon>
    </lineage>
</organism>
<reference evidence="2" key="1">
    <citation type="submission" date="2022-10" db="EMBL/GenBank/DDBJ databases">
        <authorList>
            <person name="Chen Y."/>
            <person name="Dougan E. K."/>
            <person name="Chan C."/>
            <person name="Rhodes N."/>
            <person name="Thang M."/>
        </authorList>
    </citation>
    <scope>NUCLEOTIDE SEQUENCE</scope>
</reference>
<proteinExistence type="predicted"/>
<evidence type="ECO:0000313" key="3">
    <source>
        <dbReference type="EMBL" id="CAL1172861.1"/>
    </source>
</evidence>
<protein>
    <submittedName>
        <fullName evidence="2">Uncharacterized protein</fullName>
    </submittedName>
</protein>
<sequence length="162" mass="16952">MEGNRASSAYAAEFTSKRHFCRKAQCDGTCFRLDALAPPWPPADAPDETDGLPEPPLKRRKMPSVTETDTESTDSSEAKGPTPKGAVAAVTNSKVTDQSHQERPPAPAPAAPAQPTVMSSMGHLVLDVTRMAAFSTAGYVLSGPLGATVAFSVASAKSLRNP</sequence>
<dbReference type="EMBL" id="CAMXCT020006753">
    <property type="protein sequence ID" value="CAL1172861.1"/>
    <property type="molecule type" value="Genomic_DNA"/>
</dbReference>
<keyword evidence="4" id="KW-1185">Reference proteome</keyword>
<dbReference type="EMBL" id="CAMXCT030006753">
    <property type="protein sequence ID" value="CAL4806798.1"/>
    <property type="molecule type" value="Genomic_DNA"/>
</dbReference>